<protein>
    <submittedName>
        <fullName evidence="1">Uncharacterized protein</fullName>
    </submittedName>
</protein>
<name>X0ZY69_9ZZZZ</name>
<comment type="caution">
    <text evidence="1">The sequence shown here is derived from an EMBL/GenBank/DDBJ whole genome shotgun (WGS) entry which is preliminary data.</text>
</comment>
<dbReference type="EMBL" id="BART01017038">
    <property type="protein sequence ID" value="GAG74810.1"/>
    <property type="molecule type" value="Genomic_DNA"/>
</dbReference>
<sequence length="167" mass="19528">MALKCQICGKEYVYDRKICHTCEETANASGLSSQDEKNHKWRCDNFLELNGLVFGRNLNNRKDIGLEMIECPECGEKYSYGRKICHTCEGNSIPFGKIFEPAYNARRWNCDTVMACMELLTPDLDTVESIVKYLPHLEKLEKIEYDWNINNNLQINERKLNNFLKFE</sequence>
<proteinExistence type="predicted"/>
<organism evidence="1">
    <name type="scientific">marine sediment metagenome</name>
    <dbReference type="NCBI Taxonomy" id="412755"/>
    <lineage>
        <taxon>unclassified sequences</taxon>
        <taxon>metagenomes</taxon>
        <taxon>ecological metagenomes</taxon>
    </lineage>
</organism>
<reference evidence="1" key="1">
    <citation type="journal article" date="2014" name="Front. Microbiol.">
        <title>High frequency of phylogenetically diverse reductive dehalogenase-homologous genes in deep subseafloor sedimentary metagenomes.</title>
        <authorList>
            <person name="Kawai M."/>
            <person name="Futagami T."/>
            <person name="Toyoda A."/>
            <person name="Takaki Y."/>
            <person name="Nishi S."/>
            <person name="Hori S."/>
            <person name="Arai W."/>
            <person name="Tsubouchi T."/>
            <person name="Morono Y."/>
            <person name="Uchiyama I."/>
            <person name="Ito T."/>
            <person name="Fujiyama A."/>
            <person name="Inagaki F."/>
            <person name="Takami H."/>
        </authorList>
    </citation>
    <scope>NUCLEOTIDE SEQUENCE</scope>
    <source>
        <strain evidence="1">Expedition CK06-06</strain>
    </source>
</reference>
<accession>X0ZY69</accession>
<evidence type="ECO:0000313" key="1">
    <source>
        <dbReference type="EMBL" id="GAG74810.1"/>
    </source>
</evidence>
<gene>
    <name evidence="1" type="ORF">S01H4_32560</name>
</gene>
<dbReference type="AlphaFoldDB" id="X0ZY69"/>